<dbReference type="GO" id="GO:0005634">
    <property type="term" value="C:nucleus"/>
    <property type="evidence" value="ECO:0007669"/>
    <property type="project" value="UniProtKB-ARBA"/>
</dbReference>
<evidence type="ECO:0000256" key="10">
    <source>
        <dbReference type="ARBA" id="ARBA00022918"/>
    </source>
</evidence>
<dbReference type="InterPro" id="IPR039537">
    <property type="entry name" value="Retrotran_Ty1/copia-like"/>
</dbReference>
<dbReference type="GO" id="GO:0006310">
    <property type="term" value="P:DNA recombination"/>
    <property type="evidence" value="ECO:0007669"/>
    <property type="project" value="UniProtKB-KW"/>
</dbReference>
<evidence type="ECO:0000256" key="11">
    <source>
        <dbReference type="ARBA" id="ARBA00022932"/>
    </source>
</evidence>
<evidence type="ECO:0000256" key="13">
    <source>
        <dbReference type="ARBA" id="ARBA00048173"/>
    </source>
</evidence>
<keyword evidence="11" id="KW-0808">Transferase</keyword>
<comment type="catalytic activity">
    <reaction evidence="13">
        <text>DNA(n) + a 2'-deoxyribonucleoside 5'-triphosphate = DNA(n+1) + diphosphate</text>
        <dbReference type="Rhea" id="RHEA:22508"/>
        <dbReference type="Rhea" id="RHEA-COMP:17339"/>
        <dbReference type="Rhea" id="RHEA-COMP:17340"/>
        <dbReference type="ChEBI" id="CHEBI:33019"/>
        <dbReference type="ChEBI" id="CHEBI:61560"/>
        <dbReference type="ChEBI" id="CHEBI:173112"/>
        <dbReference type="EC" id="2.7.7.49"/>
    </reaction>
</comment>
<keyword evidence="2" id="KW-0548">Nucleotidyltransferase</keyword>
<dbReference type="InterPro" id="IPR012337">
    <property type="entry name" value="RNaseH-like_sf"/>
</dbReference>
<dbReference type="InterPro" id="IPR001584">
    <property type="entry name" value="Integrase_cat-core"/>
</dbReference>
<dbReference type="GO" id="GO:0004519">
    <property type="term" value="F:endonuclease activity"/>
    <property type="evidence" value="ECO:0007669"/>
    <property type="project" value="UniProtKB-KW"/>
</dbReference>
<sequence length="188" mass="21093">MDTLQINPQSCKGHKYVLVLIDDYSCFNCIYPLTEKSQAAEYIKSSLMEIKNKLDTTPAFLHTDYGGEFSSHSLVNFLTGQGISLERGPPELPHTNGVAERSNQTLLSKMRCLLGQSNVPISYWDKAAAHAYLLLNLLPHKHLMRKTPISVLNTKKFSIEPEVDLKRLIPFGMKVMVKISTTSSNIKP</sequence>
<keyword evidence="8" id="KW-0694">RNA-binding</keyword>
<dbReference type="Pfam" id="PF00665">
    <property type="entry name" value="rve"/>
    <property type="match status" value="1"/>
</dbReference>
<keyword evidence="12" id="KW-0233">DNA recombination</keyword>
<evidence type="ECO:0000256" key="8">
    <source>
        <dbReference type="ARBA" id="ARBA00022884"/>
    </source>
</evidence>
<evidence type="ECO:0000256" key="9">
    <source>
        <dbReference type="ARBA" id="ARBA00022908"/>
    </source>
</evidence>
<dbReference type="GO" id="GO:0003723">
    <property type="term" value="F:RNA binding"/>
    <property type="evidence" value="ECO:0007669"/>
    <property type="project" value="UniProtKB-KW"/>
</dbReference>
<protein>
    <recommendedName>
        <fullName evidence="15">Integrase catalytic domain-containing protein</fullName>
    </recommendedName>
</protein>
<evidence type="ECO:0000256" key="5">
    <source>
        <dbReference type="ARBA" id="ARBA00022759"/>
    </source>
</evidence>
<evidence type="ECO:0000256" key="2">
    <source>
        <dbReference type="ARBA" id="ARBA00022695"/>
    </source>
</evidence>
<evidence type="ECO:0000256" key="12">
    <source>
        <dbReference type="ARBA" id="ARBA00023172"/>
    </source>
</evidence>
<evidence type="ECO:0000256" key="7">
    <source>
        <dbReference type="ARBA" id="ARBA00022842"/>
    </source>
</evidence>
<dbReference type="Gene3D" id="3.30.420.10">
    <property type="entry name" value="Ribonuclease H-like superfamily/Ribonuclease H"/>
    <property type="match status" value="1"/>
</dbReference>
<dbReference type="SUPFAM" id="SSF53098">
    <property type="entry name" value="Ribonuclease H-like"/>
    <property type="match status" value="1"/>
</dbReference>
<evidence type="ECO:0000313" key="17">
    <source>
        <dbReference type="Proteomes" id="UP000765509"/>
    </source>
</evidence>
<dbReference type="InterPro" id="IPR036397">
    <property type="entry name" value="RNaseH_sf"/>
</dbReference>
<feature type="domain" description="Integrase catalytic" evidence="15">
    <location>
        <begin position="1"/>
        <end position="156"/>
    </location>
</feature>
<keyword evidence="11" id="KW-0239">DNA-directed DNA polymerase</keyword>
<dbReference type="GO" id="GO:0003887">
    <property type="term" value="F:DNA-directed DNA polymerase activity"/>
    <property type="evidence" value="ECO:0007669"/>
    <property type="project" value="UniProtKB-KW"/>
</dbReference>
<dbReference type="Proteomes" id="UP000765509">
    <property type="component" value="Unassembled WGS sequence"/>
</dbReference>
<dbReference type="GO" id="GO:0015074">
    <property type="term" value="P:DNA integration"/>
    <property type="evidence" value="ECO:0007669"/>
    <property type="project" value="UniProtKB-KW"/>
</dbReference>
<dbReference type="GO" id="GO:0003964">
    <property type="term" value="F:RNA-directed DNA polymerase activity"/>
    <property type="evidence" value="ECO:0007669"/>
    <property type="project" value="UniProtKB-KW"/>
</dbReference>
<dbReference type="GO" id="GO:0032196">
    <property type="term" value="P:transposition"/>
    <property type="evidence" value="ECO:0007669"/>
    <property type="project" value="UniProtKB-KW"/>
</dbReference>
<evidence type="ECO:0000313" key="16">
    <source>
        <dbReference type="EMBL" id="MBW0560127.1"/>
    </source>
</evidence>
<comment type="catalytic activity">
    <reaction evidence="14">
        <text>DNA(n) + a 2'-deoxyribonucleoside 5'-triphosphate = DNA(n+1) + diphosphate</text>
        <dbReference type="Rhea" id="RHEA:22508"/>
        <dbReference type="Rhea" id="RHEA-COMP:17339"/>
        <dbReference type="Rhea" id="RHEA-COMP:17340"/>
        <dbReference type="ChEBI" id="CHEBI:33019"/>
        <dbReference type="ChEBI" id="CHEBI:61560"/>
        <dbReference type="ChEBI" id="CHEBI:173112"/>
        <dbReference type="EC" id="2.7.7.7"/>
    </reaction>
</comment>
<evidence type="ECO:0000256" key="1">
    <source>
        <dbReference type="ARBA" id="ARBA00022578"/>
    </source>
</evidence>
<evidence type="ECO:0000259" key="15">
    <source>
        <dbReference type="PROSITE" id="PS50994"/>
    </source>
</evidence>
<reference evidence="16" key="1">
    <citation type="submission" date="2021-03" db="EMBL/GenBank/DDBJ databases">
        <title>Draft genome sequence of rust myrtle Austropuccinia psidii MF-1, a brazilian biotype.</title>
        <authorList>
            <person name="Quecine M.C."/>
            <person name="Pachon D.M.R."/>
            <person name="Bonatelli M.L."/>
            <person name="Correr F.H."/>
            <person name="Franceschini L.M."/>
            <person name="Leite T.F."/>
            <person name="Margarido G.R.A."/>
            <person name="Almeida C.A."/>
            <person name="Ferrarezi J.A."/>
            <person name="Labate C.A."/>
        </authorList>
    </citation>
    <scope>NUCLEOTIDE SEQUENCE</scope>
    <source>
        <strain evidence="16">MF-1</strain>
    </source>
</reference>
<keyword evidence="6" id="KW-0378">Hydrolase</keyword>
<keyword evidence="17" id="KW-1185">Reference proteome</keyword>
<comment type="caution">
    <text evidence="16">The sequence shown here is derived from an EMBL/GenBank/DDBJ whole genome shotgun (WGS) entry which is preliminary data.</text>
</comment>
<dbReference type="PANTHER" id="PTHR42648:SF11">
    <property type="entry name" value="TRANSPOSON TY4-P GAG-POL POLYPROTEIN"/>
    <property type="match status" value="1"/>
</dbReference>
<dbReference type="PROSITE" id="PS50994">
    <property type="entry name" value="INTEGRASE"/>
    <property type="match status" value="1"/>
</dbReference>
<dbReference type="GO" id="GO:0016787">
    <property type="term" value="F:hydrolase activity"/>
    <property type="evidence" value="ECO:0007669"/>
    <property type="project" value="UniProtKB-KW"/>
</dbReference>
<accession>A0A9Q3JD13</accession>
<dbReference type="GO" id="GO:0046872">
    <property type="term" value="F:metal ion binding"/>
    <property type="evidence" value="ECO:0007669"/>
    <property type="project" value="UniProtKB-KW"/>
</dbReference>
<organism evidence="16 17">
    <name type="scientific">Austropuccinia psidii MF-1</name>
    <dbReference type="NCBI Taxonomy" id="1389203"/>
    <lineage>
        <taxon>Eukaryota</taxon>
        <taxon>Fungi</taxon>
        <taxon>Dikarya</taxon>
        <taxon>Basidiomycota</taxon>
        <taxon>Pucciniomycotina</taxon>
        <taxon>Pucciniomycetes</taxon>
        <taxon>Pucciniales</taxon>
        <taxon>Sphaerophragmiaceae</taxon>
        <taxon>Austropuccinia</taxon>
    </lineage>
</organism>
<evidence type="ECO:0000256" key="6">
    <source>
        <dbReference type="ARBA" id="ARBA00022801"/>
    </source>
</evidence>
<keyword evidence="10" id="KW-0695">RNA-directed DNA polymerase</keyword>
<dbReference type="OrthoDB" id="2186513at2759"/>
<keyword evidence="5" id="KW-0255">Endonuclease</keyword>
<gene>
    <name evidence="16" type="ORF">O181_099842</name>
</gene>
<evidence type="ECO:0000256" key="4">
    <source>
        <dbReference type="ARBA" id="ARBA00022723"/>
    </source>
</evidence>
<dbReference type="AlphaFoldDB" id="A0A9Q3JD13"/>
<keyword evidence="1" id="KW-0815">Transposition</keyword>
<evidence type="ECO:0000256" key="3">
    <source>
        <dbReference type="ARBA" id="ARBA00022722"/>
    </source>
</evidence>
<keyword evidence="7" id="KW-0460">Magnesium</keyword>
<keyword evidence="3" id="KW-0540">Nuclease</keyword>
<proteinExistence type="predicted"/>
<dbReference type="EMBL" id="AVOT02069145">
    <property type="protein sequence ID" value="MBW0560127.1"/>
    <property type="molecule type" value="Genomic_DNA"/>
</dbReference>
<keyword evidence="4" id="KW-0479">Metal-binding</keyword>
<keyword evidence="9" id="KW-0229">DNA integration</keyword>
<dbReference type="PANTHER" id="PTHR42648">
    <property type="entry name" value="TRANSPOSASE, PUTATIVE-RELATED"/>
    <property type="match status" value="1"/>
</dbReference>
<name>A0A9Q3JD13_9BASI</name>
<evidence type="ECO:0000256" key="14">
    <source>
        <dbReference type="ARBA" id="ARBA00049244"/>
    </source>
</evidence>